<feature type="region of interest" description="CPSase" evidence="8">
    <location>
        <begin position="1"/>
        <end position="168"/>
    </location>
</feature>
<comment type="catalytic activity">
    <reaction evidence="7 8">
        <text>hydrogencarbonate + L-glutamine + 2 ATP + H2O = carbamoyl phosphate + L-glutamate + 2 ADP + phosphate + 2 H(+)</text>
        <dbReference type="Rhea" id="RHEA:18633"/>
        <dbReference type="ChEBI" id="CHEBI:15377"/>
        <dbReference type="ChEBI" id="CHEBI:15378"/>
        <dbReference type="ChEBI" id="CHEBI:17544"/>
        <dbReference type="ChEBI" id="CHEBI:29985"/>
        <dbReference type="ChEBI" id="CHEBI:30616"/>
        <dbReference type="ChEBI" id="CHEBI:43474"/>
        <dbReference type="ChEBI" id="CHEBI:58228"/>
        <dbReference type="ChEBI" id="CHEBI:58359"/>
        <dbReference type="ChEBI" id="CHEBI:456216"/>
        <dbReference type="EC" id="6.3.5.5"/>
    </reaction>
</comment>
<comment type="subunit">
    <text evidence="8">Composed of two chains; the small (or glutamine) chain promotes the hydrolysis of glutamine to ammonia, which is used by the large (or ammonia) chain to synthesize carbamoyl phosphate. Tetramer of heterodimers (alpha,beta)4.</text>
</comment>
<gene>
    <name evidence="8" type="primary">carA</name>
    <name evidence="10" type="ORF">ACFPU1_05435</name>
</gene>
<dbReference type="NCBIfam" id="NF009475">
    <property type="entry name" value="PRK12838.1"/>
    <property type="match status" value="1"/>
</dbReference>
<dbReference type="InterPro" id="IPR035686">
    <property type="entry name" value="CPSase_GATase1"/>
</dbReference>
<dbReference type="Pfam" id="PF00117">
    <property type="entry name" value="GATase"/>
    <property type="match status" value="1"/>
</dbReference>
<dbReference type="PANTHER" id="PTHR43418:SF7">
    <property type="entry name" value="CARBAMOYL-PHOSPHATE SYNTHASE SMALL CHAIN"/>
    <property type="match status" value="1"/>
</dbReference>
<dbReference type="Gene3D" id="3.40.50.880">
    <property type="match status" value="1"/>
</dbReference>
<organism evidence="10 11">
    <name type="scientific">Thalassorhabdus alkalitolerans</name>
    <dbReference type="NCBI Taxonomy" id="2282697"/>
    <lineage>
        <taxon>Bacteria</taxon>
        <taxon>Bacillati</taxon>
        <taxon>Bacillota</taxon>
        <taxon>Bacilli</taxon>
        <taxon>Bacillales</taxon>
        <taxon>Bacillaceae</taxon>
        <taxon>Thalassorhabdus</taxon>
    </lineage>
</organism>
<comment type="pathway">
    <text evidence="8">Pyrimidine metabolism; UMP biosynthesis via de novo pathway; (S)-dihydroorotate from bicarbonate: step 1/3.</text>
</comment>
<dbReference type="SUPFAM" id="SSF52021">
    <property type="entry name" value="Carbamoyl phosphate synthetase, small subunit N-terminal domain"/>
    <property type="match status" value="1"/>
</dbReference>
<comment type="function">
    <text evidence="8">Small subunit of the glutamine-dependent carbamoyl phosphate synthetase (CPSase). CPSase catalyzes the formation of carbamoyl phosphate from the ammonia moiety of glutamine, carbonate, and phosphate donated by ATP, constituting the first step of 2 biosynthetic pathways, one leading to arginine and/or urea and the other to pyrimidine nucleotides. The small subunit (glutamine amidotransferase) binds and cleaves glutamine to supply the large subunit with the substrate ammonia.</text>
</comment>
<dbReference type="InterPro" id="IPR050472">
    <property type="entry name" value="Anth_synth/Amidotransfase"/>
</dbReference>
<comment type="pathway">
    <text evidence="1 8">Amino-acid biosynthesis; L-arginine biosynthesis; carbamoyl phosphate from bicarbonate: step 1/1.</text>
</comment>
<feature type="binding site" evidence="8">
    <location>
        <position position="291"/>
    </location>
    <ligand>
        <name>L-glutamine</name>
        <dbReference type="ChEBI" id="CHEBI:58359"/>
    </ligand>
</feature>
<dbReference type="Proteomes" id="UP001596142">
    <property type="component" value="Unassembled WGS sequence"/>
</dbReference>
<feature type="binding site" evidence="8">
    <location>
        <position position="247"/>
    </location>
    <ligand>
        <name>L-glutamine</name>
        <dbReference type="ChEBI" id="CHEBI:58359"/>
    </ligand>
</feature>
<name>A0ABW0YIH8_9BACI</name>
<feature type="binding site" evidence="8">
    <location>
        <position position="221"/>
    </location>
    <ligand>
        <name>L-glutamine</name>
        <dbReference type="ChEBI" id="CHEBI:58359"/>
    </ligand>
</feature>
<dbReference type="PRINTS" id="PR00099">
    <property type="entry name" value="CPSGATASE"/>
</dbReference>
<evidence type="ECO:0000256" key="7">
    <source>
        <dbReference type="ARBA" id="ARBA00048816"/>
    </source>
</evidence>
<keyword evidence="11" id="KW-1185">Reference proteome</keyword>
<evidence type="ECO:0000256" key="8">
    <source>
        <dbReference type="HAMAP-Rule" id="MF_01209"/>
    </source>
</evidence>
<dbReference type="PANTHER" id="PTHR43418">
    <property type="entry name" value="MULTIFUNCTIONAL TRYPTOPHAN BIOSYNTHESIS PROTEIN-RELATED"/>
    <property type="match status" value="1"/>
</dbReference>
<dbReference type="InterPro" id="IPR036480">
    <property type="entry name" value="CarbP_synth_ssu_N_sf"/>
</dbReference>
<dbReference type="CDD" id="cd01744">
    <property type="entry name" value="GATase1_CPSase"/>
    <property type="match status" value="1"/>
</dbReference>
<dbReference type="Gene3D" id="3.50.30.20">
    <property type="entry name" value="Carbamoyl-phosphate synthase small subunit, N-terminal domain"/>
    <property type="match status" value="1"/>
</dbReference>
<keyword evidence="4 8" id="KW-0547">Nucleotide-binding</keyword>
<dbReference type="PRINTS" id="PR00096">
    <property type="entry name" value="GATASE"/>
</dbReference>
<dbReference type="InterPro" id="IPR006274">
    <property type="entry name" value="CarbamoylP_synth_ssu"/>
</dbReference>
<dbReference type="InterPro" id="IPR029062">
    <property type="entry name" value="Class_I_gatase-like"/>
</dbReference>
<dbReference type="Pfam" id="PF00988">
    <property type="entry name" value="CPSase_sm_chain"/>
    <property type="match status" value="1"/>
</dbReference>
<feature type="domain" description="Carbamoyl-phosphate synthase small subunit N-terminal" evidence="9">
    <location>
        <begin position="1"/>
        <end position="131"/>
    </location>
</feature>
<proteinExistence type="inferred from homology"/>
<protein>
    <recommendedName>
        <fullName evidence="8">Carbamoyl phosphate synthase small chain</fullName>
        <ecNumber evidence="8">6.3.5.5</ecNumber>
    </recommendedName>
    <alternativeName>
        <fullName evidence="8">Carbamoyl phosphate synthetase glutamine chain</fullName>
    </alternativeName>
</protein>
<feature type="binding site" evidence="8">
    <location>
        <position position="250"/>
    </location>
    <ligand>
        <name>L-glutamine</name>
        <dbReference type="ChEBI" id="CHEBI:58359"/>
    </ligand>
</feature>
<dbReference type="EC" id="6.3.5.5" evidence="8"/>
<evidence type="ECO:0000256" key="3">
    <source>
        <dbReference type="ARBA" id="ARBA00022598"/>
    </source>
</evidence>
<evidence type="ECO:0000313" key="11">
    <source>
        <dbReference type="Proteomes" id="UP001596142"/>
    </source>
</evidence>
<dbReference type="HAMAP" id="MF_01209">
    <property type="entry name" value="CPSase_S_chain"/>
    <property type="match status" value="1"/>
</dbReference>
<dbReference type="EMBL" id="JBHSOZ010000003">
    <property type="protein sequence ID" value="MFC5712215.1"/>
    <property type="molecule type" value="Genomic_DNA"/>
</dbReference>
<comment type="similarity">
    <text evidence="2 8">Belongs to the CarA family.</text>
</comment>
<reference evidence="11" key="1">
    <citation type="journal article" date="2019" name="Int. J. Syst. Evol. Microbiol.">
        <title>The Global Catalogue of Microorganisms (GCM) 10K type strain sequencing project: providing services to taxonomists for standard genome sequencing and annotation.</title>
        <authorList>
            <consortium name="The Broad Institute Genomics Platform"/>
            <consortium name="The Broad Institute Genome Sequencing Center for Infectious Disease"/>
            <person name="Wu L."/>
            <person name="Ma J."/>
        </authorList>
    </citation>
    <scope>NUCLEOTIDE SEQUENCE [LARGE SCALE GENOMIC DNA]</scope>
    <source>
        <strain evidence="11">CECT 7184</strain>
    </source>
</reference>
<feature type="binding site" evidence="8">
    <location>
        <position position="288"/>
    </location>
    <ligand>
        <name>L-glutamine</name>
        <dbReference type="ChEBI" id="CHEBI:58359"/>
    </ligand>
</feature>
<dbReference type="InterPro" id="IPR002474">
    <property type="entry name" value="CarbamoylP_synth_ssu_N"/>
</dbReference>
<comment type="catalytic activity">
    <reaction evidence="8">
        <text>L-glutamine + H2O = L-glutamate + NH4(+)</text>
        <dbReference type="Rhea" id="RHEA:15889"/>
        <dbReference type="ChEBI" id="CHEBI:15377"/>
        <dbReference type="ChEBI" id="CHEBI:28938"/>
        <dbReference type="ChEBI" id="CHEBI:29985"/>
        <dbReference type="ChEBI" id="CHEBI:58359"/>
    </reaction>
</comment>
<feature type="binding site" evidence="8">
    <location>
        <position position="45"/>
    </location>
    <ligand>
        <name>L-glutamine</name>
        <dbReference type="ChEBI" id="CHEBI:58359"/>
    </ligand>
</feature>
<dbReference type="PROSITE" id="PS51273">
    <property type="entry name" value="GATASE_TYPE_1"/>
    <property type="match status" value="1"/>
</dbReference>
<feature type="binding site" evidence="8">
    <location>
        <position position="219"/>
    </location>
    <ligand>
        <name>L-glutamine</name>
        <dbReference type="ChEBI" id="CHEBI:58359"/>
    </ligand>
</feature>
<feature type="binding site" evidence="8">
    <location>
        <position position="290"/>
    </location>
    <ligand>
        <name>L-glutamine</name>
        <dbReference type="ChEBI" id="CHEBI:58359"/>
    </ligand>
</feature>
<dbReference type="SMART" id="SM01097">
    <property type="entry name" value="CPSase_sm_chain"/>
    <property type="match status" value="1"/>
</dbReference>
<evidence type="ECO:0000256" key="5">
    <source>
        <dbReference type="ARBA" id="ARBA00022840"/>
    </source>
</evidence>
<evidence type="ECO:0000313" key="10">
    <source>
        <dbReference type="EMBL" id="MFC5712215.1"/>
    </source>
</evidence>
<dbReference type="NCBIfam" id="TIGR01368">
    <property type="entry name" value="CPSaseIIsmall"/>
    <property type="match status" value="1"/>
</dbReference>
<feature type="active site" evidence="8">
    <location>
        <position position="331"/>
    </location>
</feature>
<feature type="active site" evidence="8">
    <location>
        <position position="333"/>
    </location>
</feature>
<evidence type="ECO:0000256" key="1">
    <source>
        <dbReference type="ARBA" id="ARBA00005077"/>
    </source>
</evidence>
<sequence>MKRQLILEDGEVFIGKGFGSEKEMTGEVVFNTGMTGYQEILSDPSYCQQLVVLTYPLIGNYGINRDDFESIAPSVGALIVKEASSFPNNWRNEKSIDQMLKEKEIPGLEGIDTRKLTRLIREHGTLRGRLCSMDADVTQVAEELRNTALVKNQVQQVSTKDPYHAPGFGHRVVLIDFGAKHGIVRNLIQRRCDVFVVPYNTPVEEIMQLQPDGIMLSNGPGDPEDVKEGIETIQGLLGKVPIFGICLGHQLLCLAAGATSSKMKFGHRGSNHPVKDIETGKVDITSQNHGYTVERESLNETDLVLTHVNVNDGSVEGVSHSKYPAFSVQYHPEACPGPADANHLFDRFVTLIEESKKESVKTVNA</sequence>
<feature type="active site" description="Nucleophile" evidence="8">
    <location>
        <position position="246"/>
    </location>
</feature>
<evidence type="ECO:0000256" key="6">
    <source>
        <dbReference type="ARBA" id="ARBA00022962"/>
    </source>
</evidence>
<keyword evidence="5 8" id="KW-0067">ATP-binding</keyword>
<keyword evidence="3 8" id="KW-0436">Ligase</keyword>
<evidence type="ECO:0000256" key="4">
    <source>
        <dbReference type="ARBA" id="ARBA00022741"/>
    </source>
</evidence>
<dbReference type="PRINTS" id="PR00097">
    <property type="entry name" value="ANTSNTHASEII"/>
</dbReference>
<comment type="caution">
    <text evidence="10">The sequence shown here is derived from an EMBL/GenBank/DDBJ whole genome shotgun (WGS) entry which is preliminary data.</text>
</comment>
<accession>A0ABW0YIH8</accession>
<dbReference type="InterPro" id="IPR017926">
    <property type="entry name" value="GATASE"/>
</dbReference>
<keyword evidence="8" id="KW-0028">Amino-acid biosynthesis</keyword>
<keyword evidence="8" id="KW-0055">Arginine biosynthesis</keyword>
<evidence type="ECO:0000256" key="2">
    <source>
        <dbReference type="ARBA" id="ARBA00007800"/>
    </source>
</evidence>
<keyword evidence="6 8" id="KW-0315">Glutamine amidotransferase</keyword>
<evidence type="ECO:0000259" key="9">
    <source>
        <dbReference type="SMART" id="SM01097"/>
    </source>
</evidence>
<dbReference type="SUPFAM" id="SSF52317">
    <property type="entry name" value="Class I glutamine amidotransferase-like"/>
    <property type="match status" value="1"/>
</dbReference>
<dbReference type="RefSeq" id="WP_385939292.1">
    <property type="nucleotide sequence ID" value="NZ_JBHSOZ010000003.1"/>
</dbReference>
<keyword evidence="8" id="KW-0665">Pyrimidine biosynthesis</keyword>